<comment type="caution">
    <text evidence="1">The sequence shown here is derived from an EMBL/GenBank/DDBJ whole genome shotgun (WGS) entry which is preliminary data.</text>
</comment>
<evidence type="ECO:0000313" key="2">
    <source>
        <dbReference type="Proteomes" id="UP001185028"/>
    </source>
</evidence>
<gene>
    <name evidence="1" type="ORF">JOC58_003459</name>
</gene>
<protein>
    <recommendedName>
        <fullName evidence="3">Phage tail protein</fullName>
    </recommendedName>
</protein>
<proteinExistence type="predicted"/>
<evidence type="ECO:0000313" key="1">
    <source>
        <dbReference type="EMBL" id="MDR6245546.1"/>
    </source>
</evidence>
<organism evidence="1 2">
    <name type="scientific">Paenibacillus hunanensis</name>
    <dbReference type="NCBI Taxonomy" id="539262"/>
    <lineage>
        <taxon>Bacteria</taxon>
        <taxon>Bacillati</taxon>
        <taxon>Bacillota</taxon>
        <taxon>Bacilli</taxon>
        <taxon>Bacillales</taxon>
        <taxon>Paenibacillaceae</taxon>
        <taxon>Paenibacillus</taxon>
    </lineage>
</organism>
<dbReference type="EMBL" id="JAVDQH010000015">
    <property type="protein sequence ID" value="MDR6245546.1"/>
    <property type="molecule type" value="Genomic_DNA"/>
</dbReference>
<sequence>MSFMPTSSSRSKWPDLSNGELPMLFPDIFSIGDLDVQPYQFERILDLKIVKNLNEHVTFTLSGIVPEELMDQYVEHADENEQIEVFITNLLEDVYSERERLFQGTVTNISIKAVHGVRELHIEAQSLTSKMDIEKKQRSFQKTEDTYRDLFNHIASGYAEAKVLDEASNGQYLGELFVQNKETDWEFLKRLASRLHAPLIPMSTQPGLKLMIGVPEGDTPITLNEYNYTVKKDLMEHKLKANNDIPDDLEESSISYEVSSYELLELGTPVQFLNKVLYIASAEIGIDDEVLMGRYILRDRPSFRNRIIWPYDLSGSSLFGKVIDIMKDQVKIKLDIDQGSEDSGAMWFPYSTVYSSPDGSGWYAMPEVNDQIRLYFPNEREQHAFVASSVDLKSSDPVKRSDPAVKSISTKYGKQIVFRPGAVEIIANGELLMRMTDDGGVEINSNKKIIMTADEDIEITGKTKIMIEGKEGVDFVQGGATVNIKDDVRLTGGKVNIE</sequence>
<dbReference type="RefSeq" id="WP_308422637.1">
    <property type="nucleotide sequence ID" value="NZ_BMMB01000004.1"/>
</dbReference>
<name>A0ABU1J212_9BACL</name>
<dbReference type="SUPFAM" id="SSF69279">
    <property type="entry name" value="Phage tail proteins"/>
    <property type="match status" value="1"/>
</dbReference>
<keyword evidence="2" id="KW-1185">Reference proteome</keyword>
<reference evidence="1 2" key="1">
    <citation type="submission" date="2023-07" db="EMBL/GenBank/DDBJ databases">
        <title>Genomic Encyclopedia of Type Strains, Phase IV (KMG-IV): sequencing the most valuable type-strain genomes for metagenomic binning, comparative biology and taxonomic classification.</title>
        <authorList>
            <person name="Goeker M."/>
        </authorList>
    </citation>
    <scope>NUCLEOTIDE SEQUENCE [LARGE SCALE GENOMIC DNA]</scope>
    <source>
        <strain evidence="1 2">DSM 22170</strain>
    </source>
</reference>
<evidence type="ECO:0008006" key="3">
    <source>
        <dbReference type="Google" id="ProtNLM"/>
    </source>
</evidence>
<accession>A0ABU1J212</accession>
<dbReference type="Proteomes" id="UP001185028">
    <property type="component" value="Unassembled WGS sequence"/>
</dbReference>